<dbReference type="PANTHER" id="PTHR24363">
    <property type="entry name" value="SERINE/THREONINE PROTEIN KINASE"/>
    <property type="match status" value="1"/>
</dbReference>
<evidence type="ECO:0000256" key="2">
    <source>
        <dbReference type="ARBA" id="ARBA00022527"/>
    </source>
</evidence>
<dbReference type="PANTHER" id="PTHR24363:SF0">
    <property type="entry name" value="SERINE_THREONINE KINASE LIKE DOMAIN CONTAINING 1"/>
    <property type="match status" value="1"/>
</dbReference>
<keyword evidence="2" id="KW-0723">Serine/threonine-protein kinase</keyword>
<dbReference type="GO" id="GO:0005524">
    <property type="term" value="F:ATP binding"/>
    <property type="evidence" value="ECO:0007669"/>
    <property type="project" value="UniProtKB-KW"/>
</dbReference>
<dbReference type="Pfam" id="PF00069">
    <property type="entry name" value="Pkinase"/>
    <property type="match status" value="1"/>
</dbReference>
<dbReference type="PROSITE" id="PS00108">
    <property type="entry name" value="PROTEIN_KINASE_ST"/>
    <property type="match status" value="1"/>
</dbReference>
<keyword evidence="3" id="KW-0808">Transferase</keyword>
<evidence type="ECO:0000256" key="6">
    <source>
        <dbReference type="ARBA" id="ARBA00022840"/>
    </source>
</evidence>
<accession>A0A0D2L180</accession>
<keyword evidence="6" id="KW-0067">ATP-binding</keyword>
<dbReference type="InterPro" id="IPR011009">
    <property type="entry name" value="Kinase-like_dom_sf"/>
</dbReference>
<dbReference type="OrthoDB" id="4062651at2759"/>
<protein>
    <recommendedName>
        <fullName evidence="1">non-specific serine/threonine protein kinase</fullName>
        <ecNumber evidence="1">2.7.11.1</ecNumber>
    </recommendedName>
</protein>
<dbReference type="GeneID" id="25739730"/>
<name>A0A0D2L180_9CHLO</name>
<evidence type="ECO:0000256" key="3">
    <source>
        <dbReference type="ARBA" id="ARBA00022679"/>
    </source>
</evidence>
<dbReference type="InterPro" id="IPR008271">
    <property type="entry name" value="Ser/Thr_kinase_AS"/>
</dbReference>
<evidence type="ECO:0000256" key="4">
    <source>
        <dbReference type="ARBA" id="ARBA00022741"/>
    </source>
</evidence>
<evidence type="ECO:0000256" key="5">
    <source>
        <dbReference type="ARBA" id="ARBA00022777"/>
    </source>
</evidence>
<evidence type="ECO:0000313" key="10">
    <source>
        <dbReference type="EMBL" id="KIZ01109.1"/>
    </source>
</evidence>
<organism evidence="10 11">
    <name type="scientific">Monoraphidium neglectum</name>
    <dbReference type="NCBI Taxonomy" id="145388"/>
    <lineage>
        <taxon>Eukaryota</taxon>
        <taxon>Viridiplantae</taxon>
        <taxon>Chlorophyta</taxon>
        <taxon>core chlorophytes</taxon>
        <taxon>Chlorophyceae</taxon>
        <taxon>CS clade</taxon>
        <taxon>Sphaeropleales</taxon>
        <taxon>Selenastraceae</taxon>
        <taxon>Monoraphidium</taxon>
    </lineage>
</organism>
<dbReference type="SUPFAM" id="SSF56112">
    <property type="entry name" value="Protein kinase-like (PK-like)"/>
    <property type="match status" value="1"/>
</dbReference>
<dbReference type="RefSeq" id="XP_013900128.1">
    <property type="nucleotide sequence ID" value="XM_014044674.1"/>
</dbReference>
<comment type="catalytic activity">
    <reaction evidence="8">
        <text>L-seryl-[protein] + ATP = O-phospho-L-seryl-[protein] + ADP + H(+)</text>
        <dbReference type="Rhea" id="RHEA:17989"/>
        <dbReference type="Rhea" id="RHEA-COMP:9863"/>
        <dbReference type="Rhea" id="RHEA-COMP:11604"/>
        <dbReference type="ChEBI" id="CHEBI:15378"/>
        <dbReference type="ChEBI" id="CHEBI:29999"/>
        <dbReference type="ChEBI" id="CHEBI:30616"/>
        <dbReference type="ChEBI" id="CHEBI:83421"/>
        <dbReference type="ChEBI" id="CHEBI:456216"/>
        <dbReference type="EC" id="2.7.11.1"/>
    </reaction>
</comment>
<keyword evidence="5" id="KW-0418">Kinase</keyword>
<dbReference type="STRING" id="145388.A0A0D2L180"/>
<dbReference type="EC" id="2.7.11.1" evidence="1"/>
<reference evidence="10 11" key="1">
    <citation type="journal article" date="2013" name="BMC Genomics">
        <title>Reconstruction of the lipid metabolism for the microalga Monoraphidium neglectum from its genome sequence reveals characteristics suitable for biofuel production.</title>
        <authorList>
            <person name="Bogen C."/>
            <person name="Al-Dilaimi A."/>
            <person name="Albersmeier A."/>
            <person name="Wichmann J."/>
            <person name="Grundmann M."/>
            <person name="Rupp O."/>
            <person name="Lauersen K.J."/>
            <person name="Blifernez-Klassen O."/>
            <person name="Kalinowski J."/>
            <person name="Goesmann A."/>
            <person name="Mussgnug J.H."/>
            <person name="Kruse O."/>
        </authorList>
    </citation>
    <scope>NUCLEOTIDE SEQUENCE [LARGE SCALE GENOMIC DNA]</scope>
    <source>
        <strain evidence="10 11">SAG 48.87</strain>
    </source>
</reference>
<dbReference type="Proteomes" id="UP000054498">
    <property type="component" value="Unassembled WGS sequence"/>
</dbReference>
<dbReference type="GO" id="GO:0004674">
    <property type="term" value="F:protein serine/threonine kinase activity"/>
    <property type="evidence" value="ECO:0007669"/>
    <property type="project" value="UniProtKB-KW"/>
</dbReference>
<evidence type="ECO:0000313" key="11">
    <source>
        <dbReference type="Proteomes" id="UP000054498"/>
    </source>
</evidence>
<evidence type="ECO:0000256" key="1">
    <source>
        <dbReference type="ARBA" id="ARBA00012513"/>
    </source>
</evidence>
<evidence type="ECO:0000256" key="8">
    <source>
        <dbReference type="ARBA" id="ARBA00048679"/>
    </source>
</evidence>
<dbReference type="EMBL" id="KK101375">
    <property type="protein sequence ID" value="KIZ01109.1"/>
    <property type="molecule type" value="Genomic_DNA"/>
</dbReference>
<dbReference type="PROSITE" id="PS50011">
    <property type="entry name" value="PROTEIN_KINASE_DOM"/>
    <property type="match status" value="1"/>
</dbReference>
<evidence type="ECO:0000256" key="7">
    <source>
        <dbReference type="ARBA" id="ARBA00047899"/>
    </source>
</evidence>
<proteinExistence type="predicted"/>
<keyword evidence="4" id="KW-0547">Nucleotide-binding</keyword>
<feature type="non-terminal residue" evidence="10">
    <location>
        <position position="231"/>
    </location>
</feature>
<dbReference type="KEGG" id="mng:MNEG_6854"/>
<dbReference type="Gene3D" id="1.10.510.10">
    <property type="entry name" value="Transferase(Phosphotransferase) domain 1"/>
    <property type="match status" value="1"/>
</dbReference>
<gene>
    <name evidence="10" type="ORF">MNEG_6854</name>
</gene>
<feature type="domain" description="Protein kinase" evidence="9">
    <location>
        <begin position="1"/>
        <end position="231"/>
    </location>
</feature>
<keyword evidence="11" id="KW-1185">Reference proteome</keyword>
<comment type="catalytic activity">
    <reaction evidence="7">
        <text>L-threonyl-[protein] + ATP = O-phospho-L-threonyl-[protein] + ADP + H(+)</text>
        <dbReference type="Rhea" id="RHEA:46608"/>
        <dbReference type="Rhea" id="RHEA-COMP:11060"/>
        <dbReference type="Rhea" id="RHEA-COMP:11605"/>
        <dbReference type="ChEBI" id="CHEBI:15378"/>
        <dbReference type="ChEBI" id="CHEBI:30013"/>
        <dbReference type="ChEBI" id="CHEBI:30616"/>
        <dbReference type="ChEBI" id="CHEBI:61977"/>
        <dbReference type="ChEBI" id="CHEBI:456216"/>
        <dbReference type="EC" id="2.7.11.1"/>
    </reaction>
</comment>
<sequence length="231" mass="25040">MQLLRQAAVNPKDNVLDYLVRYFAPQMAISITPQGAAKLYDEAARLPHTRTRAALECSEGITLNGPVAAGASRSVLIGDGREVRHGILMPAYVMSLQQVSHLDELPALKLAQRMALALKALHSAGLVHSDVKPSNVFLDSEGSSYLGDYGAAVKQKEPVREWTDVFMPTDIDSRMLTAAHPCIDAMALAATVLTALRKMPGTRGQQGHQGMATPEPFTLQELREGAQRVEN</sequence>
<dbReference type="AlphaFoldDB" id="A0A0D2L180"/>
<evidence type="ECO:0000259" key="9">
    <source>
        <dbReference type="PROSITE" id="PS50011"/>
    </source>
</evidence>
<dbReference type="InterPro" id="IPR000719">
    <property type="entry name" value="Prot_kinase_dom"/>
</dbReference>